<gene>
    <name evidence="12" type="ORF">HCN44_005098</name>
</gene>
<keyword evidence="4" id="KW-0645">Protease</keyword>
<dbReference type="OrthoDB" id="6475849at2759"/>
<dbReference type="Pfam" id="PF01431">
    <property type="entry name" value="Peptidase_M13"/>
    <property type="match status" value="1"/>
</dbReference>
<dbReference type="GO" id="GO:0004222">
    <property type="term" value="F:metalloendopeptidase activity"/>
    <property type="evidence" value="ECO:0007669"/>
    <property type="project" value="InterPro"/>
</dbReference>
<evidence type="ECO:0000313" key="13">
    <source>
        <dbReference type="Proteomes" id="UP000639338"/>
    </source>
</evidence>
<organism evidence="12 13">
    <name type="scientific">Aphidius gifuensis</name>
    <name type="common">Parasitoid wasp</name>
    <dbReference type="NCBI Taxonomy" id="684658"/>
    <lineage>
        <taxon>Eukaryota</taxon>
        <taxon>Metazoa</taxon>
        <taxon>Ecdysozoa</taxon>
        <taxon>Arthropoda</taxon>
        <taxon>Hexapoda</taxon>
        <taxon>Insecta</taxon>
        <taxon>Pterygota</taxon>
        <taxon>Neoptera</taxon>
        <taxon>Endopterygota</taxon>
        <taxon>Hymenoptera</taxon>
        <taxon>Apocrita</taxon>
        <taxon>Ichneumonoidea</taxon>
        <taxon>Braconidae</taxon>
        <taxon>Aphidiinae</taxon>
        <taxon>Aphidius</taxon>
    </lineage>
</organism>
<keyword evidence="8" id="KW-0482">Metalloprotease</keyword>
<dbReference type="CDD" id="cd08662">
    <property type="entry name" value="M13"/>
    <property type="match status" value="1"/>
</dbReference>
<evidence type="ECO:0000256" key="2">
    <source>
        <dbReference type="ARBA" id="ARBA00004401"/>
    </source>
</evidence>
<protein>
    <submittedName>
        <fullName evidence="12">Uncharacterized protein</fullName>
    </submittedName>
</protein>
<dbReference type="InterPro" id="IPR042089">
    <property type="entry name" value="Peptidase_M13_dom_2"/>
</dbReference>
<evidence type="ECO:0000256" key="5">
    <source>
        <dbReference type="ARBA" id="ARBA00022723"/>
    </source>
</evidence>
<keyword evidence="7" id="KW-0862">Zinc</keyword>
<keyword evidence="5" id="KW-0479">Metal-binding</keyword>
<dbReference type="GO" id="GO:0005886">
    <property type="term" value="C:plasma membrane"/>
    <property type="evidence" value="ECO:0007669"/>
    <property type="project" value="UniProtKB-SubCell"/>
</dbReference>
<sequence>MFNGFFYGLIILQLSNIELTLGHPETVKNNEDICLSPACIHAASRMLNNMDSKVSPCDNFYKYSCGNFIKSTQLADSVHSQDSYSQSEHKLKNELRSIINLPNFPNDTKPLRIAKDFYQTCLNTSAINKQGLDEIKKIINNTGGWPVLDGNKWNETSFDWVETTYKLSKLGYTANYLISVELDNTVVNSKFNAIHLTQPKLLNVSNIDALKYVEFMYDVAVMFGANPRSIFKDMLQTLEFANEIVKISNKKSRKNSILMSIYGLNENKALPINWNEYINLVFGSNDTLSDETFVVVETPMYFDKLGLLLNKTSNRIIANYIMWNVVEESIVYLSDEIRKISTKYIRIDTENNVLYNYRDTHCFNMVYNKLPSIMDTIYFTNIFNKNIKSNVTKITDNIKNKLVNIIYNIDWINNKTIDFVAKQIKYVSGNIAYSDELIDDTKIEKLYKDLEINKTNYLQSSLNVNSYKRKLQIEMLMNPYASNNSFSKSYREVNAFYLGAENSIYIPAGILGDFFFNNDYPNYVNYGNVGFIIAHEFTHGFVIANRLFQETSKTDDSFVNKTKCFIEQYDNYTIEEIQEKANGLGTLDENMADIGGVKLSYLAYKELSKEHGPEQKLPGFESFTSEQMFWLSSANAWCSKVRPEILSKIKNNDSHSLPEHRVMGALSNNDDFANDFNCPSGSRMNPINKCTLW</sequence>
<name>A0A834XX28_APHGI</name>
<keyword evidence="6" id="KW-0378">Hydrolase</keyword>
<comment type="subcellular location">
    <subcellularLocation>
        <location evidence="2">Cell membrane</location>
        <topology evidence="2">Single-pass type II membrane protein</topology>
    </subcellularLocation>
</comment>
<feature type="domain" description="Peptidase M13 C-terminal" evidence="10">
    <location>
        <begin position="494"/>
        <end position="691"/>
    </location>
</feature>
<dbReference type="InterPro" id="IPR018497">
    <property type="entry name" value="Peptidase_M13_C"/>
</dbReference>
<dbReference type="Gene3D" id="3.40.390.10">
    <property type="entry name" value="Collagenase (Catalytic Domain)"/>
    <property type="match status" value="1"/>
</dbReference>
<dbReference type="PROSITE" id="PS51885">
    <property type="entry name" value="NEPRILYSIN"/>
    <property type="match status" value="1"/>
</dbReference>
<dbReference type="GO" id="GO:0046872">
    <property type="term" value="F:metal ion binding"/>
    <property type="evidence" value="ECO:0007669"/>
    <property type="project" value="UniProtKB-KW"/>
</dbReference>
<evidence type="ECO:0000256" key="3">
    <source>
        <dbReference type="ARBA" id="ARBA00007357"/>
    </source>
</evidence>
<evidence type="ECO:0000256" key="7">
    <source>
        <dbReference type="ARBA" id="ARBA00022833"/>
    </source>
</evidence>
<proteinExistence type="inferred from homology"/>
<dbReference type="Gene3D" id="1.10.1380.10">
    <property type="entry name" value="Neutral endopeptidase , domain2"/>
    <property type="match status" value="1"/>
</dbReference>
<dbReference type="Proteomes" id="UP000639338">
    <property type="component" value="Unassembled WGS sequence"/>
</dbReference>
<evidence type="ECO:0000259" key="11">
    <source>
        <dbReference type="Pfam" id="PF05649"/>
    </source>
</evidence>
<keyword evidence="13" id="KW-1185">Reference proteome</keyword>
<evidence type="ECO:0000256" key="9">
    <source>
        <dbReference type="SAM" id="SignalP"/>
    </source>
</evidence>
<dbReference type="PANTHER" id="PTHR11733:SF224">
    <property type="entry name" value="NEPRILYSIN-2"/>
    <property type="match status" value="1"/>
</dbReference>
<comment type="cofactor">
    <cofactor evidence="1">
        <name>Zn(2+)</name>
        <dbReference type="ChEBI" id="CHEBI:29105"/>
    </cofactor>
</comment>
<evidence type="ECO:0000256" key="1">
    <source>
        <dbReference type="ARBA" id="ARBA00001947"/>
    </source>
</evidence>
<dbReference type="EMBL" id="JACMRX010000003">
    <property type="protein sequence ID" value="KAF7992754.1"/>
    <property type="molecule type" value="Genomic_DNA"/>
</dbReference>
<accession>A0A834XX28</accession>
<comment type="similarity">
    <text evidence="3">Belongs to the peptidase M13 family.</text>
</comment>
<dbReference type="PRINTS" id="PR00786">
    <property type="entry name" value="NEPRILYSIN"/>
</dbReference>
<feature type="domain" description="Peptidase M13 N-terminal" evidence="11">
    <location>
        <begin position="56"/>
        <end position="433"/>
    </location>
</feature>
<dbReference type="Pfam" id="PF05649">
    <property type="entry name" value="Peptidase_M13_N"/>
    <property type="match status" value="1"/>
</dbReference>
<dbReference type="PANTHER" id="PTHR11733">
    <property type="entry name" value="ZINC METALLOPROTEASE FAMILY M13 NEPRILYSIN-RELATED"/>
    <property type="match status" value="1"/>
</dbReference>
<reference evidence="12 13" key="1">
    <citation type="submission" date="2020-08" db="EMBL/GenBank/DDBJ databases">
        <title>Aphidius gifuensis genome sequencing and assembly.</title>
        <authorList>
            <person name="Du Z."/>
        </authorList>
    </citation>
    <scope>NUCLEOTIDE SEQUENCE [LARGE SCALE GENOMIC DNA]</scope>
    <source>
        <strain evidence="12">YNYX2018</strain>
        <tissue evidence="12">Adults</tissue>
    </source>
</reference>
<dbReference type="AlphaFoldDB" id="A0A834XX28"/>
<evidence type="ECO:0000256" key="6">
    <source>
        <dbReference type="ARBA" id="ARBA00022801"/>
    </source>
</evidence>
<dbReference type="InterPro" id="IPR024079">
    <property type="entry name" value="MetalloPept_cat_dom_sf"/>
</dbReference>
<dbReference type="GO" id="GO:0016485">
    <property type="term" value="P:protein processing"/>
    <property type="evidence" value="ECO:0007669"/>
    <property type="project" value="TreeGrafter"/>
</dbReference>
<feature type="chain" id="PRO_5032552739" evidence="9">
    <location>
        <begin position="23"/>
        <end position="693"/>
    </location>
</feature>
<evidence type="ECO:0000313" key="12">
    <source>
        <dbReference type="EMBL" id="KAF7992754.1"/>
    </source>
</evidence>
<comment type="caution">
    <text evidence="12">The sequence shown here is derived from an EMBL/GenBank/DDBJ whole genome shotgun (WGS) entry which is preliminary data.</text>
</comment>
<keyword evidence="9" id="KW-0732">Signal</keyword>
<feature type="signal peptide" evidence="9">
    <location>
        <begin position="1"/>
        <end position="22"/>
    </location>
</feature>
<evidence type="ECO:0000256" key="4">
    <source>
        <dbReference type="ARBA" id="ARBA00022670"/>
    </source>
</evidence>
<dbReference type="SUPFAM" id="SSF55486">
    <property type="entry name" value="Metalloproteases ('zincins'), catalytic domain"/>
    <property type="match status" value="1"/>
</dbReference>
<dbReference type="InterPro" id="IPR000718">
    <property type="entry name" value="Peptidase_M13"/>
</dbReference>
<dbReference type="InterPro" id="IPR008753">
    <property type="entry name" value="Peptidase_M13_N"/>
</dbReference>
<evidence type="ECO:0000256" key="8">
    <source>
        <dbReference type="ARBA" id="ARBA00023049"/>
    </source>
</evidence>
<evidence type="ECO:0000259" key="10">
    <source>
        <dbReference type="Pfam" id="PF01431"/>
    </source>
</evidence>